<keyword evidence="1" id="KW-0175">Coiled coil</keyword>
<evidence type="ECO:0000313" key="4">
    <source>
        <dbReference type="Proteomes" id="UP000316213"/>
    </source>
</evidence>
<dbReference type="InterPro" id="IPR011464">
    <property type="entry name" value="DUF1570"/>
</dbReference>
<dbReference type="AlphaFoldDB" id="A0A5C5ZZK5"/>
<organism evidence="3 4">
    <name type="scientific">Neorhodopirellula pilleata</name>
    <dbReference type="NCBI Taxonomy" id="2714738"/>
    <lineage>
        <taxon>Bacteria</taxon>
        <taxon>Pseudomonadati</taxon>
        <taxon>Planctomycetota</taxon>
        <taxon>Planctomycetia</taxon>
        <taxon>Pirellulales</taxon>
        <taxon>Pirellulaceae</taxon>
        <taxon>Neorhodopirellula</taxon>
    </lineage>
</organism>
<evidence type="ECO:0000256" key="1">
    <source>
        <dbReference type="SAM" id="Coils"/>
    </source>
</evidence>
<dbReference type="OrthoDB" id="291356at2"/>
<reference evidence="3 4" key="1">
    <citation type="submission" date="2019-02" db="EMBL/GenBank/DDBJ databases">
        <title>Deep-cultivation of Planctomycetes and their phenomic and genomic characterization uncovers novel biology.</title>
        <authorList>
            <person name="Wiegand S."/>
            <person name="Jogler M."/>
            <person name="Boedeker C."/>
            <person name="Pinto D."/>
            <person name="Vollmers J."/>
            <person name="Rivas-Marin E."/>
            <person name="Kohn T."/>
            <person name="Peeters S.H."/>
            <person name="Heuer A."/>
            <person name="Rast P."/>
            <person name="Oberbeckmann S."/>
            <person name="Bunk B."/>
            <person name="Jeske O."/>
            <person name="Meyerdierks A."/>
            <person name="Storesund J.E."/>
            <person name="Kallscheuer N."/>
            <person name="Luecker S."/>
            <person name="Lage O.M."/>
            <person name="Pohl T."/>
            <person name="Merkel B.J."/>
            <person name="Hornburger P."/>
            <person name="Mueller R.-W."/>
            <person name="Bruemmer F."/>
            <person name="Labrenz M."/>
            <person name="Spormann A.M."/>
            <person name="Op Den Camp H."/>
            <person name="Overmann J."/>
            <person name="Amann R."/>
            <person name="Jetten M.S.M."/>
            <person name="Mascher T."/>
            <person name="Medema M.H."/>
            <person name="Devos D.P."/>
            <person name="Kaster A.-K."/>
            <person name="Ovreas L."/>
            <person name="Rohde M."/>
            <person name="Galperin M.Y."/>
            <person name="Jogler C."/>
        </authorList>
    </citation>
    <scope>NUCLEOTIDE SEQUENCE [LARGE SCALE GENOMIC DNA]</scope>
    <source>
        <strain evidence="3 4">Pla100</strain>
    </source>
</reference>
<comment type="caution">
    <text evidence="3">The sequence shown here is derived from an EMBL/GenBank/DDBJ whole genome shotgun (WGS) entry which is preliminary data.</text>
</comment>
<feature type="domain" description="DUF1570" evidence="2">
    <location>
        <begin position="280"/>
        <end position="403"/>
    </location>
</feature>
<evidence type="ECO:0000259" key="2">
    <source>
        <dbReference type="Pfam" id="PF07607"/>
    </source>
</evidence>
<accession>A0A5C5ZZK5</accession>
<protein>
    <recommendedName>
        <fullName evidence="2">DUF1570 domain-containing protein</fullName>
    </recommendedName>
</protein>
<proteinExistence type="predicted"/>
<feature type="coiled-coil region" evidence="1">
    <location>
        <begin position="31"/>
        <end position="58"/>
    </location>
</feature>
<name>A0A5C5ZZK5_9BACT</name>
<dbReference type="Proteomes" id="UP000316213">
    <property type="component" value="Unassembled WGS sequence"/>
</dbReference>
<dbReference type="EMBL" id="SJPM01000010">
    <property type="protein sequence ID" value="TWT93002.1"/>
    <property type="molecule type" value="Genomic_DNA"/>
</dbReference>
<gene>
    <name evidence="3" type="ORF">Pla100_43180</name>
</gene>
<keyword evidence="4" id="KW-1185">Reference proteome</keyword>
<sequence length="501" mass="56452">MRLVFCFLILGVAADLSLGVRCSQAQFGGVLEGLNDRLRETEQRIKEMRERGAADREEMEQTLRGFPGALGQNPEPAPANQPWNEDPQAATAGLRITPGPLMQSQGERWRVRDDEGGSVVARHHVTIGSSRIALMPDGTLKSFTDGDVSPTTDAFEPLDMDRLQAKLLADPKLADFQAIRSRRFLYLHNASELFVKSARTIMESMYPAVRKYFSRSAVDVHEPELPLVVIAFATEQEFQDYRRMPRGVVAYYDAITNAVYLYEQSEMSKHAPEIAVKNAISTIAHEGAHQILHNIGVQQRLSRWPLWLSEGLAEFYAPTSVGRGIRWSGLGATNELRMFEIENDWTENRTTTRPATIDRIVTADSLDSLDYAYSWSLIHMMSKRHQNELFACIRDCSGLKPFEGTALAQGSETDPEAVYRRHITQSDAEIAEELTKHLKSLNYVNPIANQTHYLIVAGSRVYLTSSPERVREIRSTAFGRFQVKEFPNRALAEQAMAEMTR</sequence>
<evidence type="ECO:0000313" key="3">
    <source>
        <dbReference type="EMBL" id="TWT93002.1"/>
    </source>
</evidence>
<dbReference type="RefSeq" id="WP_146579752.1">
    <property type="nucleotide sequence ID" value="NZ_SJPM01000010.1"/>
</dbReference>
<dbReference type="Pfam" id="PF07607">
    <property type="entry name" value="DUF1570"/>
    <property type="match status" value="1"/>
</dbReference>